<feature type="domain" description="TfoX N-terminal" evidence="1">
    <location>
        <begin position="24"/>
        <end position="106"/>
    </location>
</feature>
<gene>
    <name evidence="2" type="ORF">A2Z86_09215</name>
</gene>
<dbReference type="Gene3D" id="3.30.1460.30">
    <property type="entry name" value="YgaC/TfoX-N like chaperone"/>
    <property type="match status" value="1"/>
</dbReference>
<comment type="caution">
    <text evidence="2">The sequence shown here is derived from an EMBL/GenBank/DDBJ whole genome shotgun (WGS) entry which is preliminary data.</text>
</comment>
<dbReference type="EMBL" id="MFIV01000006">
    <property type="protein sequence ID" value="OGF99869.1"/>
    <property type="molecule type" value="Genomic_DNA"/>
</dbReference>
<evidence type="ECO:0000259" key="1">
    <source>
        <dbReference type="Pfam" id="PF04993"/>
    </source>
</evidence>
<organism evidence="2 3">
    <name type="scientific">Candidatus Glassbacteria bacterium GWA2_58_10</name>
    <dbReference type="NCBI Taxonomy" id="1817865"/>
    <lineage>
        <taxon>Bacteria</taxon>
        <taxon>Candidatus Glassiibacteriota</taxon>
    </lineage>
</organism>
<accession>A0A1F5YI70</accession>
<dbReference type="PROSITE" id="PS51257">
    <property type="entry name" value="PROKAR_LIPOPROTEIN"/>
    <property type="match status" value="1"/>
</dbReference>
<dbReference type="AlphaFoldDB" id="A0A1F5YI70"/>
<sequence length="118" mass="13063">MAWQKPSAQLSGLLAGALAGLACEMRLTFGCPAFYTPGGNLFCGVFENNIFLRLSEPDREQFLQAFPGSAAFEPMKGKPMREYVVPPPELPAELEKLELWLKRSLDYAASLPAKKKKK</sequence>
<name>A0A1F5YI70_9BACT</name>
<dbReference type="SUPFAM" id="SSF159894">
    <property type="entry name" value="YgaC/TfoX-N like"/>
    <property type="match status" value="1"/>
</dbReference>
<dbReference type="InterPro" id="IPR007076">
    <property type="entry name" value="TfoX_N"/>
</dbReference>
<dbReference type="Pfam" id="PF04993">
    <property type="entry name" value="TfoX_N"/>
    <property type="match status" value="1"/>
</dbReference>
<protein>
    <recommendedName>
        <fullName evidence="1">TfoX N-terminal domain-containing protein</fullName>
    </recommendedName>
</protein>
<evidence type="ECO:0000313" key="3">
    <source>
        <dbReference type="Proteomes" id="UP000176992"/>
    </source>
</evidence>
<proteinExistence type="predicted"/>
<reference evidence="2 3" key="1">
    <citation type="journal article" date="2016" name="Nat. Commun.">
        <title>Thousands of microbial genomes shed light on interconnected biogeochemical processes in an aquifer system.</title>
        <authorList>
            <person name="Anantharaman K."/>
            <person name="Brown C.T."/>
            <person name="Hug L.A."/>
            <person name="Sharon I."/>
            <person name="Castelle C.J."/>
            <person name="Probst A.J."/>
            <person name="Thomas B.C."/>
            <person name="Singh A."/>
            <person name="Wilkins M.J."/>
            <person name="Karaoz U."/>
            <person name="Brodie E.L."/>
            <person name="Williams K.H."/>
            <person name="Hubbard S.S."/>
            <person name="Banfield J.F."/>
        </authorList>
    </citation>
    <scope>NUCLEOTIDE SEQUENCE [LARGE SCALE GENOMIC DNA]</scope>
</reference>
<evidence type="ECO:0000313" key="2">
    <source>
        <dbReference type="EMBL" id="OGF99869.1"/>
    </source>
</evidence>
<dbReference type="Proteomes" id="UP000176992">
    <property type="component" value="Unassembled WGS sequence"/>
</dbReference>